<dbReference type="EMBL" id="JAHWGI010000297">
    <property type="protein sequence ID" value="KAK3912672.1"/>
    <property type="molecule type" value="Genomic_DNA"/>
</dbReference>
<protein>
    <submittedName>
        <fullName evidence="2">Cysteine protease RDL6</fullName>
    </submittedName>
</protein>
<comment type="caution">
    <text evidence="2">The sequence shown here is derived from an EMBL/GenBank/DDBJ whole genome shotgun (WGS) entry which is preliminary data.</text>
</comment>
<evidence type="ECO:0000313" key="3">
    <source>
        <dbReference type="Proteomes" id="UP001219518"/>
    </source>
</evidence>
<evidence type="ECO:0000313" key="2">
    <source>
        <dbReference type="EMBL" id="KAK3912672.1"/>
    </source>
</evidence>
<gene>
    <name evidence="2" type="ORF">KUF71_022260</name>
</gene>
<feature type="region of interest" description="Disordered" evidence="1">
    <location>
        <begin position="47"/>
        <end position="66"/>
    </location>
</feature>
<accession>A0AAE1H0Q4</accession>
<organism evidence="2 3">
    <name type="scientific">Frankliniella fusca</name>
    <dbReference type="NCBI Taxonomy" id="407009"/>
    <lineage>
        <taxon>Eukaryota</taxon>
        <taxon>Metazoa</taxon>
        <taxon>Ecdysozoa</taxon>
        <taxon>Arthropoda</taxon>
        <taxon>Hexapoda</taxon>
        <taxon>Insecta</taxon>
        <taxon>Pterygota</taxon>
        <taxon>Neoptera</taxon>
        <taxon>Paraneoptera</taxon>
        <taxon>Thysanoptera</taxon>
        <taxon>Terebrantia</taxon>
        <taxon>Thripoidea</taxon>
        <taxon>Thripidae</taxon>
        <taxon>Frankliniella</taxon>
    </lineage>
</organism>
<keyword evidence="3" id="KW-1185">Reference proteome</keyword>
<keyword evidence="2" id="KW-0378">Hydrolase</keyword>
<name>A0AAE1H0Q4_9NEOP</name>
<proteinExistence type="predicted"/>
<dbReference type="GO" id="GO:0006508">
    <property type="term" value="P:proteolysis"/>
    <property type="evidence" value="ECO:0007669"/>
    <property type="project" value="UniProtKB-KW"/>
</dbReference>
<reference evidence="2" key="1">
    <citation type="submission" date="2021-07" db="EMBL/GenBank/DDBJ databases">
        <authorList>
            <person name="Catto M.A."/>
            <person name="Jacobson A."/>
            <person name="Kennedy G."/>
            <person name="Labadie P."/>
            <person name="Hunt B.G."/>
            <person name="Srinivasan R."/>
        </authorList>
    </citation>
    <scope>NUCLEOTIDE SEQUENCE</scope>
    <source>
        <strain evidence="2">PL_HMW_Pooled</strain>
        <tissue evidence="2">Head</tissue>
    </source>
</reference>
<keyword evidence="2" id="KW-0645">Protease</keyword>
<dbReference type="GO" id="GO:0008233">
    <property type="term" value="F:peptidase activity"/>
    <property type="evidence" value="ECO:0007669"/>
    <property type="project" value="UniProtKB-KW"/>
</dbReference>
<feature type="compositionally biased region" description="Polar residues" evidence="1">
    <location>
        <begin position="49"/>
        <end position="59"/>
    </location>
</feature>
<sequence length="93" mass="10425">MLLHEAALGLLFETFILLPRVFLGEYRHHAALILSLYPLFAPILGLPSKATQTPPTSGSRNKKKSKVEIMRPTAWHGSFEVWVGQVSKTIQLE</sequence>
<evidence type="ECO:0000256" key="1">
    <source>
        <dbReference type="SAM" id="MobiDB-lite"/>
    </source>
</evidence>
<dbReference type="Proteomes" id="UP001219518">
    <property type="component" value="Unassembled WGS sequence"/>
</dbReference>
<reference evidence="2" key="2">
    <citation type="journal article" date="2023" name="BMC Genomics">
        <title>Pest status, molecular evolution, and epigenetic factors derived from the genome assembly of Frankliniella fusca, a thysanopteran phytovirus vector.</title>
        <authorList>
            <person name="Catto M.A."/>
            <person name="Labadie P.E."/>
            <person name="Jacobson A.L."/>
            <person name="Kennedy G.G."/>
            <person name="Srinivasan R."/>
            <person name="Hunt B.G."/>
        </authorList>
    </citation>
    <scope>NUCLEOTIDE SEQUENCE</scope>
    <source>
        <strain evidence="2">PL_HMW_Pooled</strain>
    </source>
</reference>
<dbReference type="AlphaFoldDB" id="A0AAE1H0Q4"/>